<organism evidence="1 2">
    <name type="scientific">Acaulospora colombiana</name>
    <dbReference type="NCBI Taxonomy" id="27376"/>
    <lineage>
        <taxon>Eukaryota</taxon>
        <taxon>Fungi</taxon>
        <taxon>Fungi incertae sedis</taxon>
        <taxon>Mucoromycota</taxon>
        <taxon>Glomeromycotina</taxon>
        <taxon>Glomeromycetes</taxon>
        <taxon>Diversisporales</taxon>
        <taxon>Acaulosporaceae</taxon>
        <taxon>Acaulospora</taxon>
    </lineage>
</organism>
<sequence length="376" mass="41210">MPVSLLSTQLRRRHHYLGIEPEDQHAYLCLNPDHPTQDTTKVFTTFHKLSGRNLDDLAGSVFYSFDGELVAHVILDEAIQICFDWEAQEEGGIVTGFEWKYLDSKPLPLPKNVYDNVQQASEAQSKAKSLMKANLFTNGTSSPAGEDTYWSRYDNVLPSVSNGGVSRIDKLKAPFPRNGSAAGLSQRSSSPRREDAYWDRYGYGDEEDEAETTLVGAPIAAAGPNFDILGDPTAQSLQPQQQAWLGHPTNFAPEELSQALALQMKPGREGSFDSTRGLFLNYDTPPSGGKSPIVVDLSSPVERPTHEAEPDKSAPQQPNGIIKNAVPMYDSNEKAITDASRALFTLWKSTRGSKSMGVPDSDGEKEAFLSLVSQSL</sequence>
<dbReference type="Proteomes" id="UP000789525">
    <property type="component" value="Unassembled WGS sequence"/>
</dbReference>
<dbReference type="EMBL" id="CAJVPT010020191">
    <property type="protein sequence ID" value="CAG8646565.1"/>
    <property type="molecule type" value="Genomic_DNA"/>
</dbReference>
<evidence type="ECO:0000313" key="1">
    <source>
        <dbReference type="EMBL" id="CAG8646565.1"/>
    </source>
</evidence>
<keyword evidence="2" id="KW-1185">Reference proteome</keyword>
<proteinExistence type="predicted"/>
<accession>A0ACA9ND02</accession>
<comment type="caution">
    <text evidence="1">The sequence shown here is derived from an EMBL/GenBank/DDBJ whole genome shotgun (WGS) entry which is preliminary data.</text>
</comment>
<gene>
    <name evidence="1" type="ORF">ACOLOM_LOCUS8117</name>
</gene>
<protein>
    <submittedName>
        <fullName evidence="1">7002_t:CDS:1</fullName>
    </submittedName>
</protein>
<reference evidence="1" key="1">
    <citation type="submission" date="2021-06" db="EMBL/GenBank/DDBJ databases">
        <authorList>
            <person name="Kallberg Y."/>
            <person name="Tangrot J."/>
            <person name="Rosling A."/>
        </authorList>
    </citation>
    <scope>NUCLEOTIDE SEQUENCE</scope>
    <source>
        <strain evidence="1">CL356</strain>
    </source>
</reference>
<evidence type="ECO:0000313" key="2">
    <source>
        <dbReference type="Proteomes" id="UP000789525"/>
    </source>
</evidence>
<feature type="non-terminal residue" evidence="1">
    <location>
        <position position="376"/>
    </location>
</feature>
<name>A0ACA9ND02_9GLOM</name>